<dbReference type="AlphaFoldDB" id="A0A7S4B1Z4"/>
<feature type="transmembrane region" description="Helical" evidence="1">
    <location>
        <begin position="21"/>
        <end position="45"/>
    </location>
</feature>
<organism evidence="2">
    <name type="scientific">Chrysotila carterae</name>
    <name type="common">Marine alga</name>
    <name type="synonym">Syracosphaera carterae</name>
    <dbReference type="NCBI Taxonomy" id="13221"/>
    <lineage>
        <taxon>Eukaryota</taxon>
        <taxon>Haptista</taxon>
        <taxon>Haptophyta</taxon>
        <taxon>Prymnesiophyceae</taxon>
        <taxon>Isochrysidales</taxon>
        <taxon>Isochrysidaceae</taxon>
        <taxon>Chrysotila</taxon>
    </lineage>
</organism>
<protein>
    <submittedName>
        <fullName evidence="2">Uncharacterized protein</fullName>
    </submittedName>
</protein>
<dbReference type="Pfam" id="PF19713">
    <property type="entry name" value="DUF6208"/>
    <property type="match status" value="1"/>
</dbReference>
<gene>
    <name evidence="2" type="ORF">PCAR00345_LOCUS2869</name>
</gene>
<keyword evidence="1" id="KW-0472">Membrane</keyword>
<dbReference type="InterPro" id="IPR046180">
    <property type="entry name" value="DUF6208"/>
</dbReference>
<accession>A0A7S4B1Z4</accession>
<reference evidence="2" key="1">
    <citation type="submission" date="2021-01" db="EMBL/GenBank/DDBJ databases">
        <authorList>
            <person name="Corre E."/>
            <person name="Pelletier E."/>
            <person name="Niang G."/>
            <person name="Scheremetjew M."/>
            <person name="Finn R."/>
            <person name="Kale V."/>
            <person name="Holt S."/>
            <person name="Cochrane G."/>
            <person name="Meng A."/>
            <person name="Brown T."/>
            <person name="Cohen L."/>
        </authorList>
    </citation>
    <scope>NUCLEOTIDE SEQUENCE</scope>
    <source>
        <strain evidence="2">CCMP645</strain>
    </source>
</reference>
<sequence>MHGMLNRARQLQSDFGKSFQTLWQITCGLLCVPLLLGWFLLSAIVRPALQLLRTYDRSLQGAELDAADAGCLAFPLLLLEVPLAVLSYLTYIAFKVPFVAFIDKQHNPASAQERQPLWLATQAKSLVNNDFHSTLAILYNLCVGPRWNTHTSVHWCFVKLDSGSADFELENIQMNGCSWQAIWYGPSHETIASCTASADEGEWVKVHVQLNKSSHEGIPIRIGLRMYLHGTTTNMSLPRVRVDGVELKPGRERVVFAKSENLAFNYLLREKQTLLHLALQWHVYTMLCCRLYLPASLVRTVYLPVGNPETQWLYGPIKAGYSLCFSLQGSVLTEHLVFCTVYSRASMPTQPCIEIKKTDALTEASREDGFWATRVVRMDGRATHPMVLDLISVSLVKVGASVKKARGIQQPRSMM</sequence>
<keyword evidence="1" id="KW-1133">Transmembrane helix</keyword>
<proteinExistence type="predicted"/>
<evidence type="ECO:0000313" key="2">
    <source>
        <dbReference type="EMBL" id="CAE0750284.1"/>
    </source>
</evidence>
<name>A0A7S4B1Z4_CHRCT</name>
<evidence type="ECO:0000256" key="1">
    <source>
        <dbReference type="SAM" id="Phobius"/>
    </source>
</evidence>
<dbReference type="EMBL" id="HBIZ01005047">
    <property type="protein sequence ID" value="CAE0750284.1"/>
    <property type="molecule type" value="Transcribed_RNA"/>
</dbReference>
<keyword evidence="1" id="KW-0812">Transmembrane</keyword>
<feature type="transmembrane region" description="Helical" evidence="1">
    <location>
        <begin position="72"/>
        <end position="94"/>
    </location>
</feature>